<dbReference type="Gene3D" id="3.50.50.60">
    <property type="entry name" value="FAD/NAD(P)-binding domain"/>
    <property type="match status" value="1"/>
</dbReference>
<feature type="domain" description="Alpha-glycerophosphate oxidase C-terminal" evidence="9">
    <location>
        <begin position="419"/>
        <end position="500"/>
    </location>
</feature>
<accession>A0A5C6DXH1</accession>
<evidence type="ECO:0000256" key="4">
    <source>
        <dbReference type="ARBA" id="ARBA00022798"/>
    </source>
</evidence>
<protein>
    <submittedName>
        <fullName evidence="10">Aerobic glycerol-3-phosphate dehydrogenase</fullName>
        <ecNumber evidence="10">1.1.5.3</ecNumber>
    </submittedName>
</protein>
<dbReference type="GO" id="GO:0004368">
    <property type="term" value="F:glycerol-3-phosphate dehydrogenase (quinone) activity"/>
    <property type="evidence" value="ECO:0007669"/>
    <property type="project" value="UniProtKB-EC"/>
</dbReference>
<evidence type="ECO:0000259" key="9">
    <source>
        <dbReference type="Pfam" id="PF16901"/>
    </source>
</evidence>
<keyword evidence="3" id="KW-0285">Flavoprotein</keyword>
<evidence type="ECO:0000256" key="2">
    <source>
        <dbReference type="ARBA" id="ARBA00007330"/>
    </source>
</evidence>
<dbReference type="Pfam" id="PF16901">
    <property type="entry name" value="DAO_C"/>
    <property type="match status" value="1"/>
</dbReference>
<dbReference type="PANTHER" id="PTHR11985">
    <property type="entry name" value="GLYCEROL-3-PHOSPHATE DEHYDROGENASE"/>
    <property type="match status" value="1"/>
</dbReference>
<evidence type="ECO:0000256" key="3">
    <source>
        <dbReference type="ARBA" id="ARBA00022630"/>
    </source>
</evidence>
<evidence type="ECO:0000313" key="10">
    <source>
        <dbReference type="EMBL" id="TWU42133.1"/>
    </source>
</evidence>
<dbReference type="Gene3D" id="1.10.8.870">
    <property type="entry name" value="Alpha-glycerophosphate oxidase, cap domain"/>
    <property type="match status" value="1"/>
</dbReference>
<evidence type="ECO:0000256" key="1">
    <source>
        <dbReference type="ARBA" id="ARBA00001974"/>
    </source>
</evidence>
<proteinExistence type="inferred from homology"/>
<dbReference type="GO" id="GO:0046168">
    <property type="term" value="P:glycerol-3-phosphate catabolic process"/>
    <property type="evidence" value="ECO:0007669"/>
    <property type="project" value="TreeGrafter"/>
</dbReference>
<dbReference type="Proteomes" id="UP000319143">
    <property type="component" value="Unassembled WGS sequence"/>
</dbReference>
<dbReference type="OrthoDB" id="9766796at2"/>
<dbReference type="InterPro" id="IPR038299">
    <property type="entry name" value="DAO_C_sf"/>
</dbReference>
<keyword evidence="4" id="KW-0319">Glycerol metabolism</keyword>
<keyword evidence="6 10" id="KW-0560">Oxidoreductase</keyword>
<dbReference type="AlphaFoldDB" id="A0A5C6DXH1"/>
<dbReference type="InterPro" id="IPR000447">
    <property type="entry name" value="G3P_DH_FAD-dep"/>
</dbReference>
<dbReference type="EC" id="1.1.5.3" evidence="10"/>
<comment type="caution">
    <text evidence="10">The sequence shown here is derived from an EMBL/GenBank/DDBJ whole genome shotgun (WGS) entry which is preliminary data.</text>
</comment>
<dbReference type="PRINTS" id="PR01001">
    <property type="entry name" value="FADG3PDH"/>
</dbReference>
<dbReference type="Gene3D" id="3.30.9.10">
    <property type="entry name" value="D-Amino Acid Oxidase, subunit A, domain 2"/>
    <property type="match status" value="1"/>
</dbReference>
<feature type="domain" description="FAD dependent oxidoreductase" evidence="8">
    <location>
        <begin position="18"/>
        <end position="373"/>
    </location>
</feature>
<reference evidence="10 11" key="1">
    <citation type="submission" date="2019-02" db="EMBL/GenBank/DDBJ databases">
        <title>Deep-cultivation of Planctomycetes and their phenomic and genomic characterization uncovers novel biology.</title>
        <authorList>
            <person name="Wiegand S."/>
            <person name="Jogler M."/>
            <person name="Boedeker C."/>
            <person name="Pinto D."/>
            <person name="Vollmers J."/>
            <person name="Rivas-Marin E."/>
            <person name="Kohn T."/>
            <person name="Peeters S.H."/>
            <person name="Heuer A."/>
            <person name="Rast P."/>
            <person name="Oberbeckmann S."/>
            <person name="Bunk B."/>
            <person name="Jeske O."/>
            <person name="Meyerdierks A."/>
            <person name="Storesund J.E."/>
            <person name="Kallscheuer N."/>
            <person name="Luecker S."/>
            <person name="Lage O.M."/>
            <person name="Pohl T."/>
            <person name="Merkel B.J."/>
            <person name="Hornburger P."/>
            <person name="Mueller R.-W."/>
            <person name="Bruemmer F."/>
            <person name="Labrenz M."/>
            <person name="Spormann A.M."/>
            <person name="Op Den Camp H."/>
            <person name="Overmann J."/>
            <person name="Amann R."/>
            <person name="Jetten M.S.M."/>
            <person name="Mascher T."/>
            <person name="Medema M.H."/>
            <person name="Devos D.P."/>
            <person name="Kaster A.-K."/>
            <person name="Ovreas L."/>
            <person name="Rohde M."/>
            <person name="Galperin M.Y."/>
            <person name="Jogler C."/>
        </authorList>
    </citation>
    <scope>NUCLEOTIDE SEQUENCE [LARGE SCALE GENOMIC DNA]</scope>
    <source>
        <strain evidence="10 11">Poly41</strain>
    </source>
</reference>
<comment type="similarity">
    <text evidence="2">Belongs to the FAD-dependent glycerol-3-phosphate dehydrogenase family.</text>
</comment>
<keyword evidence="11" id="KW-1185">Reference proteome</keyword>
<dbReference type="EMBL" id="SJPV01000001">
    <property type="protein sequence ID" value="TWU42133.1"/>
    <property type="molecule type" value="Genomic_DNA"/>
</dbReference>
<dbReference type="Pfam" id="PF01266">
    <property type="entry name" value="DAO"/>
    <property type="match status" value="1"/>
</dbReference>
<dbReference type="PANTHER" id="PTHR11985:SF35">
    <property type="entry name" value="ANAEROBIC GLYCEROL-3-PHOSPHATE DEHYDROGENASE SUBUNIT A"/>
    <property type="match status" value="1"/>
</dbReference>
<keyword evidence="5" id="KW-0274">FAD</keyword>
<evidence type="ECO:0000256" key="7">
    <source>
        <dbReference type="SAM" id="MobiDB-lite"/>
    </source>
</evidence>
<feature type="region of interest" description="Disordered" evidence="7">
    <location>
        <begin position="522"/>
        <end position="542"/>
    </location>
</feature>
<dbReference type="InterPro" id="IPR006076">
    <property type="entry name" value="FAD-dep_OxRdtase"/>
</dbReference>
<evidence type="ECO:0000259" key="8">
    <source>
        <dbReference type="Pfam" id="PF01266"/>
    </source>
</evidence>
<evidence type="ECO:0000256" key="6">
    <source>
        <dbReference type="ARBA" id="ARBA00023002"/>
    </source>
</evidence>
<comment type="cofactor">
    <cofactor evidence="1">
        <name>FAD</name>
        <dbReference type="ChEBI" id="CHEBI:57692"/>
    </cofactor>
</comment>
<evidence type="ECO:0000256" key="5">
    <source>
        <dbReference type="ARBA" id="ARBA00022827"/>
    </source>
</evidence>
<sequence length="542" mass="59508">MNRDALLDRIRNRTTPWDLIVIGGGATGVGVAMDAATRNLDVLLLEQSDFGKGTSSRSTKLVHGGVRYLRQGNITLVRDALHERSLLRKNAPHLVHDLPFLIPCRNLWQRFFYGVGLKLYDLLAWSDTFGKARNVSAKESLRQIPALQRGIVSGGVIYHDGQFDDTRLLINMVQTAHEHGGCLLNYVAVDGLLHDPTHRIDRVRAIDQETGETLEIRSKAIVNAAGPFCDAVRQMDDPACKPMLAASQGAHLVLPRKFFSGDTAMMVPKTPDGRVLFIIPWHDHAIVGTTDTPIDEVTLEPVAQQSEINFLLELSAAYLEQPPTAADVLSVFTGIRPLVKGDKSSRTASLSRDHVIRVSGSGLTTITGGKWTTVRKMAEDCLDRVIKDANLDAGPCATKTLPIHGHAGSPSDHTVPRSFYGSDLAAMEKLVAASPELAKPLHPSLSIRAVDVVWAVRHEMARTVEDVLARRTRCLFLDTKATQEISGEAARLMAEELRYEQPWIQDQLSLLQSTLSHFQVNPSIKAAPTRSTSPVSRPTELP</sequence>
<gene>
    <name evidence="10" type="primary">glpD</name>
    <name evidence="10" type="ORF">Poly41_04290</name>
</gene>
<organism evidence="10 11">
    <name type="scientific">Novipirellula artificiosorum</name>
    <dbReference type="NCBI Taxonomy" id="2528016"/>
    <lineage>
        <taxon>Bacteria</taxon>
        <taxon>Pseudomonadati</taxon>
        <taxon>Planctomycetota</taxon>
        <taxon>Planctomycetia</taxon>
        <taxon>Pirellulales</taxon>
        <taxon>Pirellulaceae</taxon>
        <taxon>Novipirellula</taxon>
    </lineage>
</organism>
<dbReference type="InterPro" id="IPR036188">
    <property type="entry name" value="FAD/NAD-bd_sf"/>
</dbReference>
<dbReference type="InterPro" id="IPR031656">
    <property type="entry name" value="DAO_C"/>
</dbReference>
<evidence type="ECO:0000313" key="11">
    <source>
        <dbReference type="Proteomes" id="UP000319143"/>
    </source>
</evidence>
<name>A0A5C6DXH1_9BACT</name>
<dbReference type="RefSeq" id="WP_146524247.1">
    <property type="nucleotide sequence ID" value="NZ_SJPV01000001.1"/>
</dbReference>
<dbReference type="SUPFAM" id="SSF51905">
    <property type="entry name" value="FAD/NAD(P)-binding domain"/>
    <property type="match status" value="1"/>
</dbReference>
<dbReference type="GO" id="GO:0006071">
    <property type="term" value="P:glycerol metabolic process"/>
    <property type="evidence" value="ECO:0007669"/>
    <property type="project" value="UniProtKB-KW"/>
</dbReference>